<dbReference type="InterPro" id="IPR027417">
    <property type="entry name" value="P-loop_NTPase"/>
</dbReference>
<dbReference type="SMART" id="SM00382">
    <property type="entry name" value="AAA"/>
    <property type="match status" value="1"/>
</dbReference>
<evidence type="ECO:0000256" key="2">
    <source>
        <dbReference type="ARBA" id="ARBA00005417"/>
    </source>
</evidence>
<evidence type="ECO:0000256" key="5">
    <source>
        <dbReference type="ARBA" id="ARBA00022741"/>
    </source>
</evidence>
<keyword evidence="7" id="KW-0472">Membrane</keyword>
<evidence type="ECO:0000256" key="7">
    <source>
        <dbReference type="ARBA" id="ARBA00023136"/>
    </source>
</evidence>
<dbReference type="InterPro" id="IPR017871">
    <property type="entry name" value="ABC_transporter-like_CS"/>
</dbReference>
<protein>
    <submittedName>
        <fullName evidence="9">Peptide ABC transporter ATP-binding protein</fullName>
    </submittedName>
</protein>
<dbReference type="PANTHER" id="PTHR43166:SF35">
    <property type="entry name" value="L-CYSTINE IMPORT ATP-BINDING PROTEIN TCYN"/>
    <property type="match status" value="1"/>
</dbReference>
<dbReference type="CDD" id="cd03262">
    <property type="entry name" value="ABC_HisP_GlnQ"/>
    <property type="match status" value="1"/>
</dbReference>
<dbReference type="Proteomes" id="UP000321717">
    <property type="component" value="Unassembled WGS sequence"/>
</dbReference>
<dbReference type="EMBL" id="BJZP01000032">
    <property type="protein sequence ID" value="GEO87200.1"/>
    <property type="molecule type" value="Genomic_DNA"/>
</dbReference>
<feature type="domain" description="ABC transporter" evidence="8">
    <location>
        <begin position="18"/>
        <end position="258"/>
    </location>
</feature>
<evidence type="ECO:0000313" key="9">
    <source>
        <dbReference type="EMBL" id="GEO87200.1"/>
    </source>
</evidence>
<dbReference type="PROSITE" id="PS50893">
    <property type="entry name" value="ABC_TRANSPORTER_2"/>
    <property type="match status" value="1"/>
</dbReference>
<sequence>MERMQDMTQNKNPSTPVIEAVGLHKSYGTLEVLKGLDLSLERGEVVALIGPSGSGKSTFIRCLNMMEIPTGGTIRFRQKAVSERFHDKGEELGIGTLRRHVGMVFQHFNLFPHKTVLQNVTEGPTVVCKRPKREAEELAMDLLAQVGLAEKHATYPNHLSGGQKQRVAIARALAMEPEVLLLDEVTSALDPELVGEVLAVIRGLADKGMTMAIVTHEMAFAADVASRVLFLDKGVIAETGTAEEVILNPQNPRLQGFVARFKG</sequence>
<keyword evidence="10" id="KW-1185">Reference proteome</keyword>
<gene>
    <name evidence="9" type="ORF">RNA01_41320</name>
</gene>
<dbReference type="PROSITE" id="PS00211">
    <property type="entry name" value="ABC_TRANSPORTER_1"/>
    <property type="match status" value="1"/>
</dbReference>
<dbReference type="InterPro" id="IPR030679">
    <property type="entry name" value="ABC_ATPase_HisP-typ"/>
</dbReference>
<dbReference type="GO" id="GO:0005524">
    <property type="term" value="F:ATP binding"/>
    <property type="evidence" value="ECO:0007669"/>
    <property type="project" value="UniProtKB-KW"/>
</dbReference>
<evidence type="ECO:0000256" key="6">
    <source>
        <dbReference type="ARBA" id="ARBA00022840"/>
    </source>
</evidence>
<dbReference type="PANTHER" id="PTHR43166">
    <property type="entry name" value="AMINO ACID IMPORT ATP-BINDING PROTEIN"/>
    <property type="match status" value="1"/>
</dbReference>
<evidence type="ECO:0000256" key="1">
    <source>
        <dbReference type="ARBA" id="ARBA00004202"/>
    </source>
</evidence>
<keyword evidence="5" id="KW-0547">Nucleotide-binding</keyword>
<keyword evidence="4" id="KW-1003">Cell membrane</keyword>
<dbReference type="GO" id="GO:0015424">
    <property type="term" value="F:ABC-type amino acid transporter activity"/>
    <property type="evidence" value="ECO:0007669"/>
    <property type="project" value="InterPro"/>
</dbReference>
<evidence type="ECO:0000313" key="10">
    <source>
        <dbReference type="Proteomes" id="UP000321717"/>
    </source>
</evidence>
<comment type="caution">
    <text evidence="9">The sequence shown here is derived from an EMBL/GenBank/DDBJ whole genome shotgun (WGS) entry which is preliminary data.</text>
</comment>
<dbReference type="InterPro" id="IPR050086">
    <property type="entry name" value="MetN_ABC_transporter-like"/>
</dbReference>
<dbReference type="Pfam" id="PF00005">
    <property type="entry name" value="ABC_tran"/>
    <property type="match status" value="1"/>
</dbReference>
<dbReference type="PIRSF" id="PIRSF039085">
    <property type="entry name" value="ABC_ATPase_HisP"/>
    <property type="match status" value="1"/>
</dbReference>
<keyword evidence="6 9" id="KW-0067">ATP-binding</keyword>
<dbReference type="Gene3D" id="3.40.50.300">
    <property type="entry name" value="P-loop containing nucleotide triphosphate hydrolases"/>
    <property type="match status" value="1"/>
</dbReference>
<dbReference type="SUPFAM" id="SSF52540">
    <property type="entry name" value="P-loop containing nucleoside triphosphate hydrolases"/>
    <property type="match status" value="1"/>
</dbReference>
<comment type="similarity">
    <text evidence="2">Belongs to the ABC transporter superfamily.</text>
</comment>
<evidence type="ECO:0000256" key="3">
    <source>
        <dbReference type="ARBA" id="ARBA00022448"/>
    </source>
</evidence>
<evidence type="ECO:0000259" key="8">
    <source>
        <dbReference type="PROSITE" id="PS50893"/>
    </source>
</evidence>
<keyword evidence="3" id="KW-0813">Transport</keyword>
<evidence type="ECO:0000256" key="4">
    <source>
        <dbReference type="ARBA" id="ARBA00022475"/>
    </source>
</evidence>
<dbReference type="GO" id="GO:0005886">
    <property type="term" value="C:plasma membrane"/>
    <property type="evidence" value="ECO:0007669"/>
    <property type="project" value="UniProtKB-SubCell"/>
</dbReference>
<dbReference type="InterPro" id="IPR003439">
    <property type="entry name" value="ABC_transporter-like_ATP-bd"/>
</dbReference>
<accession>A0A512HP83</accession>
<comment type="subcellular location">
    <subcellularLocation>
        <location evidence="1">Cell membrane</location>
        <topology evidence="1">Peripheral membrane protein</topology>
    </subcellularLocation>
</comment>
<organism evidence="9 10">
    <name type="scientific">Ciceribacter naphthalenivorans</name>
    <dbReference type="NCBI Taxonomy" id="1118451"/>
    <lineage>
        <taxon>Bacteria</taxon>
        <taxon>Pseudomonadati</taxon>
        <taxon>Pseudomonadota</taxon>
        <taxon>Alphaproteobacteria</taxon>
        <taxon>Hyphomicrobiales</taxon>
        <taxon>Rhizobiaceae</taxon>
        <taxon>Ciceribacter</taxon>
    </lineage>
</organism>
<name>A0A512HP83_9HYPH</name>
<reference evidence="9 10" key="1">
    <citation type="submission" date="2019-07" db="EMBL/GenBank/DDBJ databases">
        <title>Whole genome shotgun sequence of Rhizobium naphthalenivorans NBRC 107585.</title>
        <authorList>
            <person name="Hosoyama A."/>
            <person name="Uohara A."/>
            <person name="Ohji S."/>
            <person name="Ichikawa N."/>
        </authorList>
    </citation>
    <scope>NUCLEOTIDE SEQUENCE [LARGE SCALE GENOMIC DNA]</scope>
    <source>
        <strain evidence="9 10">NBRC 107585</strain>
    </source>
</reference>
<dbReference type="GO" id="GO:0016887">
    <property type="term" value="F:ATP hydrolysis activity"/>
    <property type="evidence" value="ECO:0007669"/>
    <property type="project" value="InterPro"/>
</dbReference>
<dbReference type="InterPro" id="IPR003593">
    <property type="entry name" value="AAA+_ATPase"/>
</dbReference>
<dbReference type="AlphaFoldDB" id="A0A512HP83"/>
<proteinExistence type="inferred from homology"/>